<dbReference type="NCBIfam" id="TIGR00700">
    <property type="entry name" value="GABAtrnsam"/>
    <property type="match status" value="1"/>
</dbReference>
<sequence length="441" mass="49363">MKTNQELLKEREKQVPRGPFNVTPLFVSEAKGATIKDVEGKRYIDFAGGIGVENVGHCAEEVVSVIKDQVEKYIHTCFHVVMYEPYLTLAKKLNEITPGDFEKKTMFANSGAEAVENAIKIARYYTKRDAIICFEDAFHGRTLLTMTLTSKVKPYKFGFGPFAPEVYRIPYAYCYRCSFDEKYPSCNLRCAEHLREVFHTYVPAENIAALIVEPVLGEGGVVVPPKEFLPRLKEICKENGILFIVDEIQTGFGRTGKMFATEHFNVEPDIIITGKSLAAGLPLSGITGRAEIMDAPHIGGLGGTFGGNPLACRAALAVFSIFEKKNLLFRAQRIGKRVLEKFKEMQEKYYIIGDVRSLGAMVALEFVRNRKTKEPAKEETNLLVRKCYEKGLILMLGGTYGNTIRTLMPLVISDDELEEGLSILEEGIREVDKQLGFLNPD</sequence>
<dbReference type="GO" id="GO:0042802">
    <property type="term" value="F:identical protein binding"/>
    <property type="evidence" value="ECO:0007669"/>
    <property type="project" value="TreeGrafter"/>
</dbReference>
<dbReference type="InterPro" id="IPR004632">
    <property type="entry name" value="4NH2But_aminotransferase_bac"/>
</dbReference>
<dbReference type="PROSITE" id="PS00600">
    <property type="entry name" value="AA_TRANSFER_CLASS_3"/>
    <property type="match status" value="1"/>
</dbReference>
<dbReference type="Proteomes" id="UP000280417">
    <property type="component" value="Unassembled WGS sequence"/>
</dbReference>
<dbReference type="CDD" id="cd00610">
    <property type="entry name" value="OAT_like"/>
    <property type="match status" value="1"/>
</dbReference>
<dbReference type="InterPro" id="IPR015424">
    <property type="entry name" value="PyrdxlP-dep_Trfase"/>
</dbReference>
<proteinExistence type="inferred from homology"/>
<comment type="caution">
    <text evidence="7">The sequence shown here is derived from an EMBL/GenBank/DDBJ whole genome shotgun (WGS) entry which is preliminary data.</text>
</comment>
<comment type="similarity">
    <text evidence="2 6">Belongs to the class-III pyridoxal-phosphate-dependent aminotransferase family.</text>
</comment>
<comment type="cofactor">
    <cofactor evidence="1">
        <name>pyridoxal 5'-phosphate</name>
        <dbReference type="ChEBI" id="CHEBI:597326"/>
    </cofactor>
</comment>
<name>A0A662DLQ5_UNCAE</name>
<reference evidence="7 8" key="1">
    <citation type="submission" date="2018-06" db="EMBL/GenBank/DDBJ databases">
        <title>Extensive metabolic versatility and redundancy in microbially diverse, dynamic hydrothermal sediments.</title>
        <authorList>
            <person name="Dombrowski N."/>
            <person name="Teske A."/>
            <person name="Baker B.J."/>
        </authorList>
    </citation>
    <scope>NUCLEOTIDE SEQUENCE [LARGE SCALE GENOMIC DNA]</scope>
    <source>
        <strain evidence="7">B3_G15</strain>
    </source>
</reference>
<evidence type="ECO:0000313" key="8">
    <source>
        <dbReference type="Proteomes" id="UP000280417"/>
    </source>
</evidence>
<dbReference type="GO" id="GO:0034386">
    <property type="term" value="F:4-aminobutyrate:2-oxoglutarate transaminase activity"/>
    <property type="evidence" value="ECO:0007669"/>
    <property type="project" value="UniProtKB-EC"/>
</dbReference>
<accession>A0A662DLQ5</accession>
<dbReference type="AlphaFoldDB" id="A0A662DLQ5"/>
<keyword evidence="5 6" id="KW-0663">Pyridoxal phosphate</keyword>
<dbReference type="Gene3D" id="3.90.1150.10">
    <property type="entry name" value="Aspartate Aminotransferase, domain 1"/>
    <property type="match status" value="1"/>
</dbReference>
<keyword evidence="4 7" id="KW-0808">Transferase</keyword>
<evidence type="ECO:0000313" key="7">
    <source>
        <dbReference type="EMBL" id="RLE15437.1"/>
    </source>
</evidence>
<dbReference type="Gene3D" id="3.40.640.10">
    <property type="entry name" value="Type I PLP-dependent aspartate aminotransferase-like (Major domain)"/>
    <property type="match status" value="1"/>
</dbReference>
<dbReference type="EMBL" id="QMQA01000004">
    <property type="protein sequence ID" value="RLE15437.1"/>
    <property type="molecule type" value="Genomic_DNA"/>
</dbReference>
<dbReference type="FunFam" id="3.40.640.10:FF:000013">
    <property type="entry name" value="4-aminobutyrate aminotransferase"/>
    <property type="match status" value="1"/>
</dbReference>
<dbReference type="InterPro" id="IPR005814">
    <property type="entry name" value="Aminotrans_3"/>
</dbReference>
<dbReference type="Pfam" id="PF00202">
    <property type="entry name" value="Aminotran_3"/>
    <property type="match status" value="1"/>
</dbReference>
<keyword evidence="3 7" id="KW-0032">Aminotransferase</keyword>
<evidence type="ECO:0000256" key="1">
    <source>
        <dbReference type="ARBA" id="ARBA00001933"/>
    </source>
</evidence>
<evidence type="ECO:0000256" key="5">
    <source>
        <dbReference type="ARBA" id="ARBA00022898"/>
    </source>
</evidence>
<evidence type="ECO:0000256" key="4">
    <source>
        <dbReference type="ARBA" id="ARBA00022679"/>
    </source>
</evidence>
<dbReference type="InterPro" id="IPR015422">
    <property type="entry name" value="PyrdxlP-dep_Trfase_small"/>
</dbReference>
<dbReference type="InterPro" id="IPR049704">
    <property type="entry name" value="Aminotrans_3_PPA_site"/>
</dbReference>
<evidence type="ECO:0000256" key="2">
    <source>
        <dbReference type="ARBA" id="ARBA00008954"/>
    </source>
</evidence>
<dbReference type="InterPro" id="IPR050103">
    <property type="entry name" value="Class-III_PLP-dep_AT"/>
</dbReference>
<dbReference type="PIRSF" id="PIRSF000521">
    <property type="entry name" value="Transaminase_4ab_Lys_Orn"/>
    <property type="match status" value="1"/>
</dbReference>
<dbReference type="PANTHER" id="PTHR11986">
    <property type="entry name" value="AMINOTRANSFERASE CLASS III"/>
    <property type="match status" value="1"/>
</dbReference>
<organism evidence="7 8">
    <name type="scientific">Aerophobetes bacterium</name>
    <dbReference type="NCBI Taxonomy" id="2030807"/>
    <lineage>
        <taxon>Bacteria</taxon>
        <taxon>Candidatus Aerophobota</taxon>
    </lineage>
</organism>
<dbReference type="InterPro" id="IPR015421">
    <property type="entry name" value="PyrdxlP-dep_Trfase_major"/>
</dbReference>
<dbReference type="GO" id="GO:0009448">
    <property type="term" value="P:gamma-aminobutyric acid metabolic process"/>
    <property type="evidence" value="ECO:0007669"/>
    <property type="project" value="InterPro"/>
</dbReference>
<evidence type="ECO:0000256" key="3">
    <source>
        <dbReference type="ARBA" id="ARBA00022576"/>
    </source>
</evidence>
<evidence type="ECO:0000256" key="6">
    <source>
        <dbReference type="RuleBase" id="RU003560"/>
    </source>
</evidence>
<dbReference type="EC" id="2.6.1.19" evidence="7"/>
<gene>
    <name evidence="7" type="primary">gabT</name>
    <name evidence="7" type="ORF">DRJ04_00315</name>
</gene>
<dbReference type="PANTHER" id="PTHR11986:SF58">
    <property type="entry name" value="LEUCINE_METHIONINE RACEMASE"/>
    <property type="match status" value="1"/>
</dbReference>
<dbReference type="SUPFAM" id="SSF53383">
    <property type="entry name" value="PLP-dependent transferases"/>
    <property type="match status" value="1"/>
</dbReference>
<protein>
    <submittedName>
        <fullName evidence="7">4-aminobutyrate--2-oxoglutarate transaminase</fullName>
        <ecNumber evidence="7">2.6.1.19</ecNumber>
    </submittedName>
</protein>
<dbReference type="GO" id="GO:0030170">
    <property type="term" value="F:pyridoxal phosphate binding"/>
    <property type="evidence" value="ECO:0007669"/>
    <property type="project" value="InterPro"/>
</dbReference>